<sequence>MKVRDYLSANLELWSVEVSDSLIDAELINVGLNGDSEYEPELEVKTNTLFYNLIPKLLLSPKRVSEGQFTIEYDKNAMLAYYSMIADQLGLPNNLERNKIRDRSNLW</sequence>
<dbReference type="Proteomes" id="UP000279227">
    <property type="component" value="Chromosome"/>
</dbReference>
<reference evidence="1 2" key="1">
    <citation type="submission" date="2018-12" db="EMBL/GenBank/DDBJ databases">
        <authorList>
            <consortium name="Pathogen Informatics"/>
        </authorList>
    </citation>
    <scope>NUCLEOTIDE SEQUENCE [LARGE SCALE GENOMIC DNA]</scope>
    <source>
        <strain evidence="1 2">NCTC11432</strain>
    </source>
</reference>
<gene>
    <name evidence="1" type="ORF">NCTC11432_04349</name>
</gene>
<protein>
    <submittedName>
        <fullName evidence="1">Uncharacterized protein</fullName>
    </submittedName>
</protein>
<name>A0A3S4N6H9_CHRGE</name>
<accession>A0A3S4N6H9</accession>
<dbReference type="InterPro" id="IPR046552">
    <property type="entry name" value="DUF6706"/>
</dbReference>
<proteinExistence type="predicted"/>
<evidence type="ECO:0000313" key="2">
    <source>
        <dbReference type="Proteomes" id="UP000279227"/>
    </source>
</evidence>
<dbReference type="GeneID" id="93023749"/>
<dbReference type="AlphaFoldDB" id="A0A3S4N6H9"/>
<dbReference type="Pfam" id="PF20449">
    <property type="entry name" value="DUF6706"/>
    <property type="match status" value="1"/>
</dbReference>
<dbReference type="OrthoDB" id="1267162at2"/>
<evidence type="ECO:0000313" key="1">
    <source>
        <dbReference type="EMBL" id="VEE10725.1"/>
    </source>
</evidence>
<dbReference type="RefSeq" id="WP_002984515.1">
    <property type="nucleotide sequence ID" value="NZ_CP068486.1"/>
</dbReference>
<dbReference type="EMBL" id="LR134289">
    <property type="protein sequence ID" value="VEE10725.1"/>
    <property type="molecule type" value="Genomic_DNA"/>
</dbReference>
<dbReference type="KEGG" id="cgle:NCTC11432_04349"/>
<dbReference type="STRING" id="525257.HMPREF0204_11356"/>
<organism evidence="1 2">
    <name type="scientific">Chryseobacterium gleum</name>
    <name type="common">Flavobacterium gleum</name>
    <dbReference type="NCBI Taxonomy" id="250"/>
    <lineage>
        <taxon>Bacteria</taxon>
        <taxon>Pseudomonadati</taxon>
        <taxon>Bacteroidota</taxon>
        <taxon>Flavobacteriia</taxon>
        <taxon>Flavobacteriales</taxon>
        <taxon>Weeksellaceae</taxon>
        <taxon>Chryseobacterium group</taxon>
        <taxon>Chryseobacterium</taxon>
    </lineage>
</organism>